<evidence type="ECO:0000313" key="2">
    <source>
        <dbReference type="EMBL" id="CAD8464614.1"/>
    </source>
</evidence>
<reference evidence="2" key="1">
    <citation type="submission" date="2021-01" db="EMBL/GenBank/DDBJ databases">
        <authorList>
            <person name="Corre E."/>
            <person name="Pelletier E."/>
            <person name="Niang G."/>
            <person name="Scheremetjew M."/>
            <person name="Finn R."/>
            <person name="Kale V."/>
            <person name="Holt S."/>
            <person name="Cochrane G."/>
            <person name="Meng A."/>
            <person name="Brown T."/>
            <person name="Cohen L."/>
        </authorList>
    </citation>
    <scope>NUCLEOTIDE SEQUENCE</scope>
    <source>
        <strain evidence="2">CCMP2058</strain>
    </source>
</reference>
<feature type="region of interest" description="Disordered" evidence="1">
    <location>
        <begin position="19"/>
        <end position="42"/>
    </location>
</feature>
<dbReference type="AlphaFoldDB" id="A0A7S0H747"/>
<protein>
    <submittedName>
        <fullName evidence="2">Uncharacterized protein</fullName>
    </submittedName>
</protein>
<sequence>MQVCREIGLTDWGSLKTKRNRDHLGAGESLGTHQREESESSSLVKAHGIERYYYSLTGGPCPVGSQTPASTGIKSCPVSHGAPGPTEETHETQNFRLGDNLECSPSRSSLYLSRSSTSFRFTVVDLSSSTGVKTAEDGFGTPKEKSILYMLRNRELDATKSNSHHPLHRGQTMCSPGSDGIWNVVCCCWMWGYRALNLGI</sequence>
<evidence type="ECO:0000256" key="1">
    <source>
        <dbReference type="SAM" id="MobiDB-lite"/>
    </source>
</evidence>
<name>A0A7S0H747_9EUKA</name>
<organism evidence="2">
    <name type="scientific">Amorphochlora amoebiformis</name>
    <dbReference type="NCBI Taxonomy" id="1561963"/>
    <lineage>
        <taxon>Eukaryota</taxon>
        <taxon>Sar</taxon>
        <taxon>Rhizaria</taxon>
        <taxon>Cercozoa</taxon>
        <taxon>Chlorarachniophyceae</taxon>
        <taxon>Amorphochlora</taxon>
    </lineage>
</organism>
<feature type="region of interest" description="Disordered" evidence="1">
    <location>
        <begin position="66"/>
        <end position="92"/>
    </location>
</feature>
<dbReference type="EMBL" id="HBEM01034496">
    <property type="protein sequence ID" value="CAD8464614.1"/>
    <property type="molecule type" value="Transcribed_RNA"/>
</dbReference>
<accession>A0A7S0H747</accession>
<gene>
    <name evidence="2" type="ORF">LAMO00422_LOCUS23581</name>
</gene>
<proteinExistence type="predicted"/>